<feature type="region of interest" description="Disordered" evidence="1">
    <location>
        <begin position="581"/>
        <end position="617"/>
    </location>
</feature>
<dbReference type="Proteomes" id="UP001501509">
    <property type="component" value="Unassembled WGS sequence"/>
</dbReference>
<evidence type="ECO:0000256" key="1">
    <source>
        <dbReference type="SAM" id="MobiDB-lite"/>
    </source>
</evidence>
<evidence type="ECO:0000259" key="2">
    <source>
        <dbReference type="Pfam" id="PF03432"/>
    </source>
</evidence>
<keyword evidence="4" id="KW-1185">Reference proteome</keyword>
<dbReference type="Pfam" id="PF03432">
    <property type="entry name" value="Relaxase"/>
    <property type="match status" value="1"/>
</dbReference>
<evidence type="ECO:0000313" key="4">
    <source>
        <dbReference type="Proteomes" id="UP001501509"/>
    </source>
</evidence>
<feature type="compositionally biased region" description="Basic and acidic residues" evidence="1">
    <location>
        <begin position="172"/>
        <end position="185"/>
    </location>
</feature>
<protein>
    <recommendedName>
        <fullName evidence="2">MobA/VirD2-like nuclease domain-containing protein</fullName>
    </recommendedName>
</protein>
<dbReference type="InterPro" id="IPR005094">
    <property type="entry name" value="Endonuclease_MobA/VirD2"/>
</dbReference>
<feature type="domain" description="MobA/VirD2-like nuclease" evidence="2">
    <location>
        <begin position="58"/>
        <end position="156"/>
    </location>
</feature>
<accession>A0ABP6CN38</accession>
<name>A0ABP6CN38_9ACTN</name>
<dbReference type="EMBL" id="BAAATD010000010">
    <property type="protein sequence ID" value="GAA2621199.1"/>
    <property type="molecule type" value="Genomic_DNA"/>
</dbReference>
<comment type="caution">
    <text evidence="3">The sequence shown here is derived from an EMBL/GenBank/DDBJ whole genome shotgun (WGS) entry which is preliminary data.</text>
</comment>
<gene>
    <name evidence="3" type="ORF">GCM10010411_66360</name>
</gene>
<evidence type="ECO:0000313" key="3">
    <source>
        <dbReference type="EMBL" id="GAA2621199.1"/>
    </source>
</evidence>
<proteinExistence type="predicted"/>
<sequence length="617" mass="67937">MQGLIRYLYGPGRFNEHRNPHVVAGFDTPAALEPGMLADGRRDFRRLETLLSQPLALLADRTHPRPVWHLPLRAHPDDPILSDDQWADIATEIMQRTGLAPRGDSDAVRWIAVRHADDHIHIVATLARVDGGRPNVWNDGYRVRDACRTVEDRYGLRSTAPADRTAARRPKRAEAEKAVREGRTEPARTALRRQVQTAAAGARTEQEFFDRLASAGILIHKRMSRHDPHTATGYAVALPSDRAPSGQPVWYGGGKLAADLTLPKLRRRWSVPGPRRTTGPRIGLCSGPAGPQAADYQPVSGRHLSGRSARAVLRSTVRQAADQARTSDEFFEQLHRVGVLIRQRFSQTHPGQITGYAVSLPEHLGQDGKLIWYSGGRLAADLTWSRLTQRWNGDVRRQRSDLVQLDLIPDERQAIYQDAARAASYATGQIRRYSVINPYAARDACWAAADLLHSAAQATGNVHLRRAADAYDRAARAPFGRIPHPTPAGQGLRTAARILALAGRITPSMNNAVTVLTQSLLTLMVAVTQLHRARGRPPQEAASRMACTHLRRSSASPTTPEETPWLITSISPSSPATIAMSGFPAPETATVVRSRADSSTAQRSDQSRPSSARRHRR</sequence>
<organism evidence="3 4">
    <name type="scientific">Actinomadura fulvescens</name>
    <dbReference type="NCBI Taxonomy" id="46160"/>
    <lineage>
        <taxon>Bacteria</taxon>
        <taxon>Bacillati</taxon>
        <taxon>Actinomycetota</taxon>
        <taxon>Actinomycetes</taxon>
        <taxon>Streptosporangiales</taxon>
        <taxon>Thermomonosporaceae</taxon>
        <taxon>Actinomadura</taxon>
    </lineage>
</organism>
<feature type="compositionally biased region" description="Polar residues" evidence="1">
    <location>
        <begin position="597"/>
        <end position="610"/>
    </location>
</feature>
<feature type="region of interest" description="Disordered" evidence="1">
    <location>
        <begin position="158"/>
        <end position="185"/>
    </location>
</feature>
<feature type="region of interest" description="Disordered" evidence="1">
    <location>
        <begin position="270"/>
        <end position="300"/>
    </location>
</feature>
<reference evidence="4" key="1">
    <citation type="journal article" date="2019" name="Int. J. Syst. Evol. Microbiol.">
        <title>The Global Catalogue of Microorganisms (GCM) 10K type strain sequencing project: providing services to taxonomists for standard genome sequencing and annotation.</title>
        <authorList>
            <consortium name="The Broad Institute Genomics Platform"/>
            <consortium name="The Broad Institute Genome Sequencing Center for Infectious Disease"/>
            <person name="Wu L."/>
            <person name="Ma J."/>
        </authorList>
    </citation>
    <scope>NUCLEOTIDE SEQUENCE [LARGE SCALE GENOMIC DNA]</scope>
    <source>
        <strain evidence="4">JCM 6833</strain>
    </source>
</reference>